<organism evidence="2 3">
    <name type="scientific">Thalassomonas actiniarum</name>
    <dbReference type="NCBI Taxonomy" id="485447"/>
    <lineage>
        <taxon>Bacteria</taxon>
        <taxon>Pseudomonadati</taxon>
        <taxon>Pseudomonadota</taxon>
        <taxon>Gammaproteobacteria</taxon>
        <taxon>Alteromonadales</taxon>
        <taxon>Colwelliaceae</taxon>
        <taxon>Thalassomonas</taxon>
    </lineage>
</organism>
<dbReference type="InterPro" id="IPR023631">
    <property type="entry name" value="Amidase_dom"/>
</dbReference>
<dbReference type="EMBL" id="CP059735">
    <property type="protein sequence ID" value="WDD98798.1"/>
    <property type="molecule type" value="Genomic_DNA"/>
</dbReference>
<dbReference type="RefSeq" id="WP_044834194.1">
    <property type="nucleotide sequence ID" value="NZ_CP059735.1"/>
</dbReference>
<dbReference type="PANTHER" id="PTHR43372">
    <property type="entry name" value="FATTY-ACID AMIDE HYDROLASE"/>
    <property type="match status" value="1"/>
</dbReference>
<protein>
    <submittedName>
        <fullName evidence="2">Amidase</fullName>
    </submittedName>
</protein>
<evidence type="ECO:0000313" key="2">
    <source>
        <dbReference type="EMBL" id="WDD98798.1"/>
    </source>
</evidence>
<feature type="domain" description="Amidase" evidence="1">
    <location>
        <begin position="28"/>
        <end position="450"/>
    </location>
</feature>
<gene>
    <name evidence="2" type="ORF">SG35_026815</name>
</gene>
<dbReference type="InterPro" id="IPR052739">
    <property type="entry name" value="FAAH2"/>
</dbReference>
<accession>A0AAF0C3C0</accession>
<evidence type="ECO:0000313" key="3">
    <source>
        <dbReference type="Proteomes" id="UP000032568"/>
    </source>
</evidence>
<dbReference type="AlphaFoldDB" id="A0AAF0C3C0"/>
<proteinExistence type="predicted"/>
<dbReference type="Gene3D" id="3.90.1300.10">
    <property type="entry name" value="Amidase signature (AS) domain"/>
    <property type="match status" value="1"/>
</dbReference>
<dbReference type="Proteomes" id="UP000032568">
    <property type="component" value="Chromosome"/>
</dbReference>
<dbReference type="SUPFAM" id="SSF75304">
    <property type="entry name" value="Amidase signature (AS) enzymes"/>
    <property type="match status" value="1"/>
</dbReference>
<dbReference type="GO" id="GO:0012505">
    <property type="term" value="C:endomembrane system"/>
    <property type="evidence" value="ECO:0007669"/>
    <property type="project" value="TreeGrafter"/>
</dbReference>
<reference evidence="2 3" key="2">
    <citation type="journal article" date="2022" name="Mar. Drugs">
        <title>Bioassay-Guided Fractionation Leads to the Detection of Cholic Acid Generated by the Rare Thalassomonas sp.</title>
        <authorList>
            <person name="Pheiffer F."/>
            <person name="Schneider Y.K."/>
            <person name="Hansen E.H."/>
            <person name="Andersen J.H."/>
            <person name="Isaksson J."/>
            <person name="Busche T."/>
            <person name="R C."/>
            <person name="Kalinowski J."/>
            <person name="Zyl L.V."/>
            <person name="Trindade M."/>
        </authorList>
    </citation>
    <scope>NUCLEOTIDE SEQUENCE [LARGE SCALE GENOMIC DNA]</scope>
    <source>
        <strain evidence="2 3">A5K-106</strain>
    </source>
</reference>
<dbReference type="PANTHER" id="PTHR43372:SF4">
    <property type="entry name" value="FATTY-ACID AMIDE HYDROLASE 2"/>
    <property type="match status" value="1"/>
</dbReference>
<dbReference type="Pfam" id="PF01425">
    <property type="entry name" value="Amidase"/>
    <property type="match status" value="1"/>
</dbReference>
<dbReference type="InterPro" id="IPR036928">
    <property type="entry name" value="AS_sf"/>
</dbReference>
<keyword evidence="3" id="KW-1185">Reference proteome</keyword>
<reference evidence="2 3" key="1">
    <citation type="journal article" date="2015" name="Genome Announc.">
        <title>Draft Genome Sequences of Marine Isolates of Thalassomonas viridans and Thalassomonas actiniarum.</title>
        <authorList>
            <person name="Olonade I."/>
            <person name="van Zyl L.J."/>
            <person name="Trindade M."/>
        </authorList>
    </citation>
    <scope>NUCLEOTIDE SEQUENCE [LARGE SCALE GENOMIC DNA]</scope>
    <source>
        <strain evidence="2 3">A5K-106</strain>
    </source>
</reference>
<sequence length="474" mass="50590">MNSIDIQSLSIDTLVSLIAQGQLSSEQVTEHYIAEINAINPKINALVRQADFDGLRAQAKAADEAVKNGESLGRLHGIPLSIKDMCKVKGFNCTLGTLGLKDFVADSDATIVARLKQEGALILGITNTPELLMAFETDNLLYGRCNHPLDVDYSPGGSSGGEAALIGGGGSPAGMGSDSMGSVRVPSSYCGIAGLKVTQGRLPQTGRVPEEGAGLHVRSASYGPMGRYVDDVALLLDITHGPDGIDPNSPPVSLNNYRKVDLATLSVAWYDDNGLSTPDDEVKAAIAKAADKLGGKTASCEWARPDCLEQVEALALEMIAFGADAGRSWANGAKLLGTKENSPLFDAFLTAAQSCDIGLTEMRGRLRTWDKYNFTMNAFSEKYDITLCPVTPTTAFKHTESSKNIRQFTYTMAYSLTGQPVATVNIGNDSRGFPIGIQIVGRLWCEHQVLAVAKYLENTLGGYQLTRKSLEQAS</sequence>
<evidence type="ECO:0000259" key="1">
    <source>
        <dbReference type="Pfam" id="PF01425"/>
    </source>
</evidence>
<name>A0AAF0C3C0_9GAMM</name>
<dbReference type="KEGG" id="tact:SG35_026815"/>